<keyword evidence="4" id="KW-0175">Coiled coil</keyword>
<dbReference type="SMART" id="SM00028">
    <property type="entry name" value="TPR"/>
    <property type="match status" value="7"/>
</dbReference>
<evidence type="ECO:0000313" key="7">
    <source>
        <dbReference type="EMBL" id="KZT59085.1"/>
    </source>
</evidence>
<dbReference type="PROSITE" id="PS00636">
    <property type="entry name" value="DNAJ_1"/>
    <property type="match status" value="1"/>
</dbReference>
<gene>
    <name evidence="7" type="ORF">CALCODRAFT_481846</name>
</gene>
<dbReference type="Gene3D" id="1.10.287.110">
    <property type="entry name" value="DnaJ domain"/>
    <property type="match status" value="1"/>
</dbReference>
<organism evidence="7 8">
    <name type="scientific">Calocera cornea HHB12733</name>
    <dbReference type="NCBI Taxonomy" id="1353952"/>
    <lineage>
        <taxon>Eukaryota</taxon>
        <taxon>Fungi</taxon>
        <taxon>Dikarya</taxon>
        <taxon>Basidiomycota</taxon>
        <taxon>Agaricomycotina</taxon>
        <taxon>Dacrymycetes</taxon>
        <taxon>Dacrymycetales</taxon>
        <taxon>Dacrymycetaceae</taxon>
        <taxon>Calocera</taxon>
    </lineage>
</organism>
<reference evidence="7 8" key="1">
    <citation type="journal article" date="2016" name="Mol. Biol. Evol.">
        <title>Comparative Genomics of Early-Diverging Mushroom-Forming Fungi Provides Insights into the Origins of Lignocellulose Decay Capabilities.</title>
        <authorList>
            <person name="Nagy L.G."/>
            <person name="Riley R."/>
            <person name="Tritt A."/>
            <person name="Adam C."/>
            <person name="Daum C."/>
            <person name="Floudas D."/>
            <person name="Sun H."/>
            <person name="Yadav J.S."/>
            <person name="Pangilinan J."/>
            <person name="Larsson K.H."/>
            <person name="Matsuura K."/>
            <person name="Barry K."/>
            <person name="Labutti K."/>
            <person name="Kuo R."/>
            <person name="Ohm R.A."/>
            <person name="Bhattacharya S.S."/>
            <person name="Shirouzu T."/>
            <person name="Yoshinaga Y."/>
            <person name="Martin F.M."/>
            <person name="Grigoriev I.V."/>
            <person name="Hibbett D.S."/>
        </authorList>
    </citation>
    <scope>NUCLEOTIDE SEQUENCE [LARGE SCALE GENOMIC DNA]</scope>
    <source>
        <strain evidence="7 8">HHB12733</strain>
    </source>
</reference>
<keyword evidence="8" id="KW-1185">Reference proteome</keyword>
<feature type="compositionally biased region" description="Polar residues" evidence="5">
    <location>
        <begin position="80"/>
        <end position="90"/>
    </location>
</feature>
<name>A0A165HBJ3_9BASI</name>
<feature type="region of interest" description="Disordered" evidence="5">
    <location>
        <begin position="520"/>
        <end position="543"/>
    </location>
</feature>
<evidence type="ECO:0000259" key="6">
    <source>
        <dbReference type="PROSITE" id="PS50076"/>
    </source>
</evidence>
<dbReference type="PANTHER" id="PTHR45188">
    <property type="entry name" value="DNAJ PROTEIN P58IPK HOMOLOG"/>
    <property type="match status" value="1"/>
</dbReference>
<dbReference type="SUPFAM" id="SSF46565">
    <property type="entry name" value="Chaperone J-domain"/>
    <property type="match status" value="1"/>
</dbReference>
<keyword evidence="2 3" id="KW-0802">TPR repeat</keyword>
<proteinExistence type="predicted"/>
<feature type="region of interest" description="Disordered" evidence="5">
    <location>
        <begin position="1"/>
        <end position="99"/>
    </location>
</feature>
<evidence type="ECO:0000256" key="1">
    <source>
        <dbReference type="ARBA" id="ARBA00022737"/>
    </source>
</evidence>
<feature type="repeat" description="TPR" evidence="3">
    <location>
        <begin position="288"/>
        <end position="321"/>
    </location>
</feature>
<keyword evidence="1" id="KW-0677">Repeat</keyword>
<feature type="region of interest" description="Disordered" evidence="5">
    <location>
        <begin position="563"/>
        <end position="592"/>
    </location>
</feature>
<sequence length="592" mass="64090">MAKKKSASAKAKASNGSTSPAAAGPSKLPTPPHSPEPAQKRPRRETPGENNSDDEDEVERVTGGKSAATSPVNGKPPTPLSASMAETSASPAPEPLSTPTLTAAELKDKGNAEFKKQRYDTAIEWYSKAIDPSEPTYLTNRAAAYIAQKRFAPALADCQRAHSLQSAAPSAKTLLRLAKCQLALGDTASALSSVGQVLTLAPGEKSAKEMETRIQRVDQHLERYRQAKSTGQGTMARISLQEAERESEGFGEGTRWRCWRVEALISAGKLDEAAQAVMDAARVDRESTEVLYLRGLVLFLQNQLPKAVTHCVEVLRLDPDHTRARTLMRRVRAVEAKKDEGNNAFKSGRLQEAVNLYSEALELIGDKQEEAKGGVIRGVLLSNRATAEVKLDKLDEALADVTASLELQPGNYKAMRTKARILLQQEEYEAAVREFAAALEQAKQDGASDARALAEEHRKAEVALKRSKTKDHYKTLGIKKDADERDIKMAYRKLSLVHHPDKGGDEEQFKTIQEAHSVLSDPERRRRYDLGEDEEGMGGGGGMNQMDPEDIAHIFQFMGGGMGGGGGGGGRRRPGGNPFGQSGFSSGGGFSF</sequence>
<dbReference type="PROSITE" id="PS50005">
    <property type="entry name" value="TPR"/>
    <property type="match status" value="1"/>
</dbReference>
<dbReference type="PROSITE" id="PS50076">
    <property type="entry name" value="DNAJ_2"/>
    <property type="match status" value="1"/>
</dbReference>
<dbReference type="OrthoDB" id="10250354at2759"/>
<dbReference type="InterPro" id="IPR019734">
    <property type="entry name" value="TPR_rpt"/>
</dbReference>
<dbReference type="InterPro" id="IPR001623">
    <property type="entry name" value="DnaJ_domain"/>
</dbReference>
<dbReference type="Gene3D" id="1.25.40.10">
    <property type="entry name" value="Tetratricopeptide repeat domain"/>
    <property type="match status" value="1"/>
</dbReference>
<dbReference type="AlphaFoldDB" id="A0A165HBJ3"/>
<dbReference type="SMART" id="SM00271">
    <property type="entry name" value="DnaJ"/>
    <property type="match status" value="1"/>
</dbReference>
<dbReference type="Pfam" id="PF13432">
    <property type="entry name" value="TPR_16"/>
    <property type="match status" value="2"/>
</dbReference>
<evidence type="ECO:0000256" key="4">
    <source>
        <dbReference type="SAM" id="Coils"/>
    </source>
</evidence>
<feature type="compositionally biased region" description="Basic and acidic residues" evidence="5">
    <location>
        <begin position="521"/>
        <end position="530"/>
    </location>
</feature>
<feature type="compositionally biased region" description="Low complexity" evidence="5">
    <location>
        <begin position="575"/>
        <end position="584"/>
    </location>
</feature>
<dbReference type="Pfam" id="PF13414">
    <property type="entry name" value="TPR_11"/>
    <property type="match status" value="1"/>
</dbReference>
<dbReference type="SUPFAM" id="SSF48452">
    <property type="entry name" value="TPR-like"/>
    <property type="match status" value="2"/>
</dbReference>
<evidence type="ECO:0000313" key="8">
    <source>
        <dbReference type="Proteomes" id="UP000076842"/>
    </source>
</evidence>
<dbReference type="InParanoid" id="A0A165HBJ3"/>
<feature type="coiled-coil region" evidence="4">
    <location>
        <begin position="425"/>
        <end position="470"/>
    </location>
</feature>
<dbReference type="STRING" id="1353952.A0A165HBJ3"/>
<dbReference type="EMBL" id="KV423944">
    <property type="protein sequence ID" value="KZT59085.1"/>
    <property type="molecule type" value="Genomic_DNA"/>
</dbReference>
<dbReference type="FunCoup" id="A0A165HBJ3">
    <property type="interactions" value="683"/>
</dbReference>
<feature type="domain" description="J" evidence="6">
    <location>
        <begin position="471"/>
        <end position="532"/>
    </location>
</feature>
<dbReference type="InterPro" id="IPR036869">
    <property type="entry name" value="J_dom_sf"/>
</dbReference>
<dbReference type="CDD" id="cd06257">
    <property type="entry name" value="DnaJ"/>
    <property type="match status" value="1"/>
</dbReference>
<dbReference type="PANTHER" id="PTHR45188:SF2">
    <property type="entry name" value="DNAJ HOMOLOG SUBFAMILY C MEMBER 7"/>
    <property type="match status" value="1"/>
</dbReference>
<dbReference type="Proteomes" id="UP000076842">
    <property type="component" value="Unassembled WGS sequence"/>
</dbReference>
<protein>
    <submittedName>
        <fullName evidence="7">TPR-like protein</fullName>
    </submittedName>
</protein>
<accession>A0A165HBJ3</accession>
<evidence type="ECO:0000256" key="2">
    <source>
        <dbReference type="ARBA" id="ARBA00022803"/>
    </source>
</evidence>
<dbReference type="InterPro" id="IPR011990">
    <property type="entry name" value="TPR-like_helical_dom_sf"/>
</dbReference>
<dbReference type="InterPro" id="IPR018253">
    <property type="entry name" value="DnaJ_domain_CS"/>
</dbReference>
<dbReference type="PRINTS" id="PR00625">
    <property type="entry name" value="JDOMAIN"/>
</dbReference>
<dbReference type="Pfam" id="PF00226">
    <property type="entry name" value="DnaJ"/>
    <property type="match status" value="1"/>
</dbReference>
<evidence type="ECO:0000256" key="5">
    <source>
        <dbReference type="SAM" id="MobiDB-lite"/>
    </source>
</evidence>
<evidence type="ECO:0000256" key="3">
    <source>
        <dbReference type="PROSITE-ProRule" id="PRU00339"/>
    </source>
</evidence>